<organism evidence="2 3">
    <name type="scientific">Exiguobacterium undae</name>
    <dbReference type="NCBI Taxonomy" id="169177"/>
    <lineage>
        <taxon>Bacteria</taxon>
        <taxon>Bacillati</taxon>
        <taxon>Bacillota</taxon>
        <taxon>Bacilli</taxon>
        <taxon>Bacillales</taxon>
        <taxon>Bacillales Family XII. Incertae Sedis</taxon>
        <taxon>Exiguobacterium</taxon>
    </lineage>
</organism>
<keyword evidence="1" id="KW-1133">Transmembrane helix</keyword>
<sequence>MQKTLFYLSILNTIYIVTNSFTYSDSFLNAPLGLTTLFAVVLMVLNDKAKKTGKSIYTKTTDVLSFINILIGFSLIVLI</sequence>
<accession>A0ABX2VBT1</accession>
<comment type="caution">
    <text evidence="2">The sequence shown here is derived from an EMBL/GenBank/DDBJ whole genome shotgun (WGS) entry which is preliminary data.</text>
</comment>
<feature type="transmembrane region" description="Helical" evidence="1">
    <location>
        <begin position="57"/>
        <end position="78"/>
    </location>
</feature>
<dbReference type="Proteomes" id="UP000078447">
    <property type="component" value="Unassembled WGS sequence"/>
</dbReference>
<reference evidence="2 3" key="1">
    <citation type="submission" date="2016-03" db="EMBL/GenBank/DDBJ databases">
        <authorList>
            <person name="Cho S.-Y."/>
            <person name="Lim S."/>
            <person name="Kim H."/>
            <person name="Soh E.H."/>
            <person name="Moon J.S."/>
        </authorList>
    </citation>
    <scope>NUCLEOTIDE SEQUENCE [LARGE SCALE GENOMIC DNA]</scope>
    <source>
        <strain evidence="2 3">KCTC 3810</strain>
    </source>
</reference>
<dbReference type="RefSeq" id="WP_028106507.1">
    <property type="nucleotide sequence ID" value="NZ_LVVL01000001.1"/>
</dbReference>
<keyword evidence="3" id="KW-1185">Reference proteome</keyword>
<feature type="transmembrane region" description="Helical" evidence="1">
    <location>
        <begin position="27"/>
        <end position="45"/>
    </location>
</feature>
<protein>
    <submittedName>
        <fullName evidence="2">Uncharacterized protein</fullName>
    </submittedName>
</protein>
<gene>
    <name evidence="2" type="ORF">A3783_07130</name>
</gene>
<name>A0ABX2VBT1_9BACL</name>
<evidence type="ECO:0000256" key="1">
    <source>
        <dbReference type="SAM" id="Phobius"/>
    </source>
</evidence>
<dbReference type="EMBL" id="LVVL01000001">
    <property type="protein sequence ID" value="OAN15699.1"/>
    <property type="molecule type" value="Genomic_DNA"/>
</dbReference>
<evidence type="ECO:0000313" key="3">
    <source>
        <dbReference type="Proteomes" id="UP000078447"/>
    </source>
</evidence>
<feature type="transmembrane region" description="Helical" evidence="1">
    <location>
        <begin position="5"/>
        <end position="21"/>
    </location>
</feature>
<keyword evidence="1" id="KW-0472">Membrane</keyword>
<keyword evidence="1" id="KW-0812">Transmembrane</keyword>
<evidence type="ECO:0000313" key="2">
    <source>
        <dbReference type="EMBL" id="OAN15699.1"/>
    </source>
</evidence>
<proteinExistence type="predicted"/>